<name>A0A392TE10_9FABA</name>
<sequence length="39" mass="4403">YRGPRKDEAGAVVVGPDGVPVEDDYARFHFHWTAVHYGM</sequence>
<organism evidence="1 2">
    <name type="scientific">Trifolium medium</name>
    <dbReference type="NCBI Taxonomy" id="97028"/>
    <lineage>
        <taxon>Eukaryota</taxon>
        <taxon>Viridiplantae</taxon>
        <taxon>Streptophyta</taxon>
        <taxon>Embryophyta</taxon>
        <taxon>Tracheophyta</taxon>
        <taxon>Spermatophyta</taxon>
        <taxon>Magnoliopsida</taxon>
        <taxon>eudicotyledons</taxon>
        <taxon>Gunneridae</taxon>
        <taxon>Pentapetalae</taxon>
        <taxon>rosids</taxon>
        <taxon>fabids</taxon>
        <taxon>Fabales</taxon>
        <taxon>Fabaceae</taxon>
        <taxon>Papilionoideae</taxon>
        <taxon>50 kb inversion clade</taxon>
        <taxon>NPAAA clade</taxon>
        <taxon>Hologalegina</taxon>
        <taxon>IRL clade</taxon>
        <taxon>Trifolieae</taxon>
        <taxon>Trifolium</taxon>
    </lineage>
</organism>
<evidence type="ECO:0000313" key="2">
    <source>
        <dbReference type="Proteomes" id="UP000265520"/>
    </source>
</evidence>
<comment type="caution">
    <text evidence="1">The sequence shown here is derived from an EMBL/GenBank/DDBJ whole genome shotgun (WGS) entry which is preliminary data.</text>
</comment>
<feature type="non-terminal residue" evidence="1">
    <location>
        <position position="1"/>
    </location>
</feature>
<protein>
    <submittedName>
        <fullName evidence="1">Uncharacterized protein</fullName>
    </submittedName>
</protein>
<dbReference type="AlphaFoldDB" id="A0A392TE10"/>
<dbReference type="EMBL" id="LXQA010544696">
    <property type="protein sequence ID" value="MCI58346.1"/>
    <property type="molecule type" value="Genomic_DNA"/>
</dbReference>
<evidence type="ECO:0000313" key="1">
    <source>
        <dbReference type="EMBL" id="MCI58346.1"/>
    </source>
</evidence>
<accession>A0A392TE10</accession>
<reference evidence="1 2" key="1">
    <citation type="journal article" date="2018" name="Front. Plant Sci.">
        <title>Red Clover (Trifolium pratense) and Zigzag Clover (T. medium) - A Picture of Genomic Similarities and Differences.</title>
        <authorList>
            <person name="Dluhosova J."/>
            <person name="Istvanek J."/>
            <person name="Nedelnik J."/>
            <person name="Repkova J."/>
        </authorList>
    </citation>
    <scope>NUCLEOTIDE SEQUENCE [LARGE SCALE GENOMIC DNA]</scope>
    <source>
        <strain evidence="2">cv. 10/8</strain>
        <tissue evidence="1">Leaf</tissue>
    </source>
</reference>
<keyword evidence="2" id="KW-1185">Reference proteome</keyword>
<dbReference type="Proteomes" id="UP000265520">
    <property type="component" value="Unassembled WGS sequence"/>
</dbReference>
<proteinExistence type="predicted"/>